<evidence type="ECO:0000259" key="5">
    <source>
        <dbReference type="PROSITE" id="PS50977"/>
    </source>
</evidence>
<evidence type="ECO:0000256" key="3">
    <source>
        <dbReference type="ARBA" id="ARBA00023163"/>
    </source>
</evidence>
<dbReference type="Gene3D" id="1.10.357.10">
    <property type="entry name" value="Tetracycline Repressor, domain 2"/>
    <property type="match status" value="1"/>
</dbReference>
<accession>A0A9X2ULS6</accession>
<feature type="DNA-binding region" description="H-T-H motif" evidence="4">
    <location>
        <begin position="40"/>
        <end position="59"/>
    </location>
</feature>
<protein>
    <submittedName>
        <fullName evidence="6">AcrR family transcriptional regulator</fullName>
    </submittedName>
</protein>
<dbReference type="InterPro" id="IPR009057">
    <property type="entry name" value="Homeodomain-like_sf"/>
</dbReference>
<dbReference type="Proteomes" id="UP001155040">
    <property type="component" value="Unassembled WGS sequence"/>
</dbReference>
<dbReference type="InterPro" id="IPR001647">
    <property type="entry name" value="HTH_TetR"/>
</dbReference>
<dbReference type="Pfam" id="PF00440">
    <property type="entry name" value="TetR_N"/>
    <property type="match status" value="1"/>
</dbReference>
<reference evidence="6" key="1">
    <citation type="submission" date="2022-08" db="EMBL/GenBank/DDBJ databases">
        <title>Genomic Encyclopedia of Type Strains, Phase V (KMG-V): Genome sequencing to study the core and pangenomes of soil and plant-associated prokaryotes.</title>
        <authorList>
            <person name="Whitman W."/>
        </authorList>
    </citation>
    <scope>NUCLEOTIDE SEQUENCE</scope>
    <source>
        <strain evidence="6">SP3012</strain>
    </source>
</reference>
<evidence type="ECO:0000256" key="2">
    <source>
        <dbReference type="ARBA" id="ARBA00023125"/>
    </source>
</evidence>
<dbReference type="GO" id="GO:0000976">
    <property type="term" value="F:transcription cis-regulatory region binding"/>
    <property type="evidence" value="ECO:0007669"/>
    <property type="project" value="TreeGrafter"/>
</dbReference>
<sequence>MASSPDPSLSRRERERKRRRQAMLDAARAVFAEEGYADATLDEIAERAEFGKGTLYNYFEGGKEELFLAVFDEASQELEGLIRTVFHASPGGRPLRDTVHEFVVRYFEMVRDQQDLFLVLVKEVHTIAFSDETERVEFFEKQQERVLGTLVPVLREAMDQAEIRRLSPTLVANVLFTSLRRMGTHHILEGDHAPTDGPAGAVRPLNNPDRAADALTTILFDGLAVGDASSASA</sequence>
<evidence type="ECO:0000256" key="1">
    <source>
        <dbReference type="ARBA" id="ARBA00023015"/>
    </source>
</evidence>
<organism evidence="6 7">
    <name type="scientific">Salinibacter ruber</name>
    <dbReference type="NCBI Taxonomy" id="146919"/>
    <lineage>
        <taxon>Bacteria</taxon>
        <taxon>Pseudomonadati</taxon>
        <taxon>Rhodothermota</taxon>
        <taxon>Rhodothermia</taxon>
        <taxon>Rhodothermales</taxon>
        <taxon>Salinibacteraceae</taxon>
        <taxon>Salinibacter</taxon>
    </lineage>
</organism>
<dbReference type="PANTHER" id="PTHR30055:SF234">
    <property type="entry name" value="HTH-TYPE TRANSCRIPTIONAL REGULATOR BETI"/>
    <property type="match status" value="1"/>
</dbReference>
<proteinExistence type="predicted"/>
<comment type="caution">
    <text evidence="6">The sequence shown here is derived from an EMBL/GenBank/DDBJ whole genome shotgun (WGS) entry which is preliminary data.</text>
</comment>
<evidence type="ECO:0000256" key="4">
    <source>
        <dbReference type="PROSITE-ProRule" id="PRU00335"/>
    </source>
</evidence>
<dbReference type="GO" id="GO:0003700">
    <property type="term" value="F:DNA-binding transcription factor activity"/>
    <property type="evidence" value="ECO:0007669"/>
    <property type="project" value="TreeGrafter"/>
</dbReference>
<evidence type="ECO:0000313" key="6">
    <source>
        <dbReference type="EMBL" id="MCS4036818.1"/>
    </source>
</evidence>
<dbReference type="SUPFAM" id="SSF46689">
    <property type="entry name" value="Homeodomain-like"/>
    <property type="match status" value="1"/>
</dbReference>
<keyword evidence="1" id="KW-0805">Transcription regulation</keyword>
<keyword evidence="3" id="KW-0804">Transcription</keyword>
<feature type="domain" description="HTH tetR-type" evidence="5">
    <location>
        <begin position="17"/>
        <end position="77"/>
    </location>
</feature>
<keyword evidence="2 4" id="KW-0238">DNA-binding</keyword>
<dbReference type="SUPFAM" id="SSF48498">
    <property type="entry name" value="Tetracyclin repressor-like, C-terminal domain"/>
    <property type="match status" value="1"/>
</dbReference>
<dbReference type="PROSITE" id="PS50977">
    <property type="entry name" value="HTH_TETR_2"/>
    <property type="match status" value="1"/>
</dbReference>
<dbReference type="AlphaFoldDB" id="A0A9X2ULS6"/>
<evidence type="ECO:0000313" key="7">
    <source>
        <dbReference type="Proteomes" id="UP001155040"/>
    </source>
</evidence>
<dbReference type="PANTHER" id="PTHR30055">
    <property type="entry name" value="HTH-TYPE TRANSCRIPTIONAL REGULATOR RUTR"/>
    <property type="match status" value="1"/>
</dbReference>
<dbReference type="InterPro" id="IPR050109">
    <property type="entry name" value="HTH-type_TetR-like_transc_reg"/>
</dbReference>
<dbReference type="RefSeq" id="WP_103016682.1">
    <property type="nucleotide sequence ID" value="NZ_JACIFG010000008.1"/>
</dbReference>
<dbReference type="Gene3D" id="1.10.10.60">
    <property type="entry name" value="Homeodomain-like"/>
    <property type="match status" value="1"/>
</dbReference>
<dbReference type="EMBL" id="JANUBF010000011">
    <property type="protein sequence ID" value="MCS4036818.1"/>
    <property type="molecule type" value="Genomic_DNA"/>
</dbReference>
<gene>
    <name evidence="6" type="ORF">GGQ01_001888</name>
</gene>
<dbReference type="InterPro" id="IPR036271">
    <property type="entry name" value="Tet_transcr_reg_TetR-rel_C_sf"/>
</dbReference>
<dbReference type="PRINTS" id="PR00455">
    <property type="entry name" value="HTHTETR"/>
</dbReference>
<name>A0A9X2ULS6_9BACT</name>